<proteinExistence type="predicted"/>
<dbReference type="Proteomes" id="UP001530293">
    <property type="component" value="Unassembled WGS sequence"/>
</dbReference>
<keyword evidence="2" id="KW-1185">Reference proteome</keyword>
<evidence type="ECO:0000313" key="1">
    <source>
        <dbReference type="EMBL" id="KAL3764911.1"/>
    </source>
</evidence>
<reference evidence="1 2" key="1">
    <citation type="submission" date="2024-10" db="EMBL/GenBank/DDBJ databases">
        <title>Updated reference genomes for cyclostephanoid diatoms.</title>
        <authorList>
            <person name="Roberts W.R."/>
            <person name="Alverson A.J."/>
        </authorList>
    </citation>
    <scope>NUCLEOTIDE SEQUENCE [LARGE SCALE GENOMIC DNA]</scope>
    <source>
        <strain evidence="1 2">AJA232-27</strain>
    </source>
</reference>
<evidence type="ECO:0000313" key="2">
    <source>
        <dbReference type="Proteomes" id="UP001530293"/>
    </source>
</evidence>
<dbReference type="EMBL" id="JALLBG020000100">
    <property type="protein sequence ID" value="KAL3764911.1"/>
    <property type="molecule type" value="Genomic_DNA"/>
</dbReference>
<comment type="caution">
    <text evidence="1">The sequence shown here is derived from an EMBL/GenBank/DDBJ whole genome shotgun (WGS) entry which is preliminary data.</text>
</comment>
<gene>
    <name evidence="1" type="ORF">ACHAWU_003771</name>
</gene>
<accession>A0ABD3MLG5</accession>
<protein>
    <submittedName>
        <fullName evidence="1">Uncharacterized protein</fullName>
    </submittedName>
</protein>
<sequence length="83" mass="9789">MSYHTNLQCSANEWISGECTIVIEAFFQIGRLLWMYAGYYLNQQQQVVQEGWIDTLSCGMFHGRILIHVLNCYLDEIVYYIDQ</sequence>
<dbReference type="AlphaFoldDB" id="A0ABD3MLG5"/>
<name>A0ABD3MLG5_9STRA</name>
<organism evidence="1 2">
    <name type="scientific">Discostella pseudostelligera</name>
    <dbReference type="NCBI Taxonomy" id="259834"/>
    <lineage>
        <taxon>Eukaryota</taxon>
        <taxon>Sar</taxon>
        <taxon>Stramenopiles</taxon>
        <taxon>Ochrophyta</taxon>
        <taxon>Bacillariophyta</taxon>
        <taxon>Coscinodiscophyceae</taxon>
        <taxon>Thalassiosirophycidae</taxon>
        <taxon>Stephanodiscales</taxon>
        <taxon>Stephanodiscaceae</taxon>
        <taxon>Discostella</taxon>
    </lineage>
</organism>